<dbReference type="InterPro" id="IPR050309">
    <property type="entry name" value="Type-B_Carboxylest/Lipase"/>
</dbReference>
<evidence type="ECO:0000256" key="3">
    <source>
        <dbReference type="RuleBase" id="RU361235"/>
    </source>
</evidence>
<feature type="chain" id="PRO_5044990110" description="Carboxylic ester hydrolase" evidence="3">
    <location>
        <begin position="20"/>
        <end position="568"/>
    </location>
</feature>
<reference evidence="5 6" key="1">
    <citation type="submission" date="2019-06" db="EMBL/GenBank/DDBJ databases">
        <authorList>
            <person name="Broberg M."/>
        </authorList>
    </citation>
    <scope>NUCLEOTIDE SEQUENCE [LARGE SCALE GENOMIC DNA]</scope>
</reference>
<comment type="similarity">
    <text evidence="1 3">Belongs to the type-B carboxylesterase/lipase family.</text>
</comment>
<dbReference type="EC" id="3.1.1.-" evidence="3"/>
<accession>A0ABY6UNC2</accession>
<evidence type="ECO:0000313" key="5">
    <source>
        <dbReference type="EMBL" id="VUC32697.1"/>
    </source>
</evidence>
<dbReference type="PANTHER" id="PTHR11559">
    <property type="entry name" value="CARBOXYLESTERASE"/>
    <property type="match status" value="1"/>
</dbReference>
<feature type="signal peptide" evidence="3">
    <location>
        <begin position="1"/>
        <end position="19"/>
    </location>
</feature>
<dbReference type="Proteomes" id="UP000766486">
    <property type="component" value="Unassembled WGS sequence"/>
</dbReference>
<dbReference type="Pfam" id="PF00135">
    <property type="entry name" value="COesterase"/>
    <property type="match status" value="1"/>
</dbReference>
<dbReference type="InterPro" id="IPR029058">
    <property type="entry name" value="AB_hydrolase_fold"/>
</dbReference>
<keyword evidence="6" id="KW-1185">Reference proteome</keyword>
<dbReference type="PROSITE" id="PS00122">
    <property type="entry name" value="CARBOXYLESTERASE_B_1"/>
    <property type="match status" value="1"/>
</dbReference>
<keyword evidence="3" id="KW-0732">Signal</keyword>
<organism evidence="5 6">
    <name type="scientific">Bionectria ochroleuca</name>
    <name type="common">Gliocladium roseum</name>
    <dbReference type="NCBI Taxonomy" id="29856"/>
    <lineage>
        <taxon>Eukaryota</taxon>
        <taxon>Fungi</taxon>
        <taxon>Dikarya</taxon>
        <taxon>Ascomycota</taxon>
        <taxon>Pezizomycotina</taxon>
        <taxon>Sordariomycetes</taxon>
        <taxon>Hypocreomycetidae</taxon>
        <taxon>Hypocreales</taxon>
        <taxon>Bionectriaceae</taxon>
        <taxon>Clonostachys</taxon>
    </lineage>
</organism>
<protein>
    <recommendedName>
        <fullName evidence="3">Carboxylic ester hydrolase</fullName>
        <ecNumber evidence="3">3.1.1.-</ecNumber>
    </recommendedName>
</protein>
<evidence type="ECO:0000313" key="6">
    <source>
        <dbReference type="Proteomes" id="UP000766486"/>
    </source>
</evidence>
<keyword evidence="2 3" id="KW-0378">Hydrolase</keyword>
<evidence type="ECO:0000256" key="1">
    <source>
        <dbReference type="ARBA" id="ARBA00005964"/>
    </source>
</evidence>
<dbReference type="InterPro" id="IPR019826">
    <property type="entry name" value="Carboxylesterase_B_AS"/>
</dbReference>
<comment type="caution">
    <text evidence="5">The sequence shown here is derived from an EMBL/GenBank/DDBJ whole genome shotgun (WGS) entry which is preliminary data.</text>
</comment>
<feature type="domain" description="Carboxylesterase type B" evidence="4">
    <location>
        <begin position="41"/>
        <end position="539"/>
    </location>
</feature>
<gene>
    <name evidence="5" type="ORF">CLO192961_LOCUS328943</name>
</gene>
<proteinExistence type="inferred from homology"/>
<dbReference type="Gene3D" id="3.40.50.1820">
    <property type="entry name" value="alpha/beta hydrolase"/>
    <property type="match status" value="1"/>
</dbReference>
<sequence>MIVSHLLHLFLLAAVQVSAVPTAVLEGRAKVATATISSPSATLLGNVNNGVEQFGGVPFAEGNQRLQRPKRLTSPLGTVDATGAAGACPQMIATTDDKDFLQNLLGSIANLPFVQEATGQSEDCLSITVARPEGTKAGDNLPVLFWIFGGGFQLGWSSMYDGEGLVNYAKSISKPIVFVAVNYRVNGYGFLAGKEVKAAGVGNLGLLDQRMGLEWVADNIAAFGGDPEKVTIWGESAGAISVYAQMALYDGDHTYKGKPLFRGAIMNSGSVVPVEPVDGRKGQAVYDQVVKAGGCSGQADTLNCLRGLSYTDYLNAVTSVPGILSYNSLALSYLPRPDGDSLTDSPDALVAAGKYAAVPMIIGDQEDEGTLFALFQSNLTTNDGLVNYLKSYFFDSATTTQLNDLVNAYGNGLTAVIEGSPFNTGLLNEIFIGFKRRAAIMGDLVFTLARRVFLATANNVNPNVPSWSYLASYDQGTPILGTLHGSDLIQVFFGIKDNYAAKGIRAYYINFVYSLDPNEGRGSYPEWPRWSETNKLLHFFADKFEQLDDNFRSAGYNWLVKNINSLRY</sequence>
<evidence type="ECO:0000256" key="2">
    <source>
        <dbReference type="ARBA" id="ARBA00022801"/>
    </source>
</evidence>
<name>A0ABY6UNC2_BIOOC</name>
<evidence type="ECO:0000259" key="4">
    <source>
        <dbReference type="Pfam" id="PF00135"/>
    </source>
</evidence>
<dbReference type="EMBL" id="CABFNS010000851">
    <property type="protein sequence ID" value="VUC32697.1"/>
    <property type="molecule type" value="Genomic_DNA"/>
</dbReference>
<dbReference type="InterPro" id="IPR002018">
    <property type="entry name" value="CarbesteraseB"/>
</dbReference>
<dbReference type="SUPFAM" id="SSF53474">
    <property type="entry name" value="alpha/beta-Hydrolases"/>
    <property type="match status" value="1"/>
</dbReference>